<evidence type="ECO:0000313" key="1">
    <source>
        <dbReference type="EMBL" id="KAG7443302.1"/>
    </source>
</evidence>
<evidence type="ECO:0000313" key="2">
    <source>
        <dbReference type="Proteomes" id="UP000812287"/>
    </source>
</evidence>
<proteinExistence type="predicted"/>
<dbReference type="EMBL" id="MU250546">
    <property type="protein sequence ID" value="KAG7443302.1"/>
    <property type="molecule type" value="Genomic_DNA"/>
</dbReference>
<protein>
    <submittedName>
        <fullName evidence="1">Uncharacterized protein</fullName>
    </submittedName>
</protein>
<dbReference type="AlphaFoldDB" id="A0A9P8AQX8"/>
<dbReference type="GeneID" id="66109191"/>
<gene>
    <name evidence="1" type="ORF">BT62DRAFT_935240</name>
</gene>
<reference evidence="1" key="1">
    <citation type="submission" date="2020-11" db="EMBL/GenBank/DDBJ databases">
        <title>Adaptations for nitrogen fixation in a non-lichenized fungal sporocarp promotes dispersal by wood-feeding termites.</title>
        <authorList>
            <consortium name="DOE Joint Genome Institute"/>
            <person name="Koch R.A."/>
            <person name="Yoon G."/>
            <person name="Arayal U."/>
            <person name="Lail K."/>
            <person name="Amirebrahimi M."/>
            <person name="Labutti K."/>
            <person name="Lipzen A."/>
            <person name="Riley R."/>
            <person name="Barry K."/>
            <person name="Henrissat B."/>
            <person name="Grigoriev I.V."/>
            <person name="Herr J.R."/>
            <person name="Aime M.C."/>
        </authorList>
    </citation>
    <scope>NUCLEOTIDE SEQUENCE</scope>
    <source>
        <strain evidence="1">MCA 3950</strain>
    </source>
</reference>
<dbReference type="OrthoDB" id="2921803at2759"/>
<keyword evidence="2" id="KW-1185">Reference proteome</keyword>
<comment type="caution">
    <text evidence="1">The sequence shown here is derived from an EMBL/GenBank/DDBJ whole genome shotgun (WGS) entry which is preliminary data.</text>
</comment>
<sequence length="156" mass="18047">MDILSPELTDLIIDELHNDVVSLVALRAVSRIFYPRTTYYLFYRVHASTKSQFDSLTTGFQASPFFCTFVKHFHITFLSDENDPYHNDQLVELKLLQETDRNRKAIDEAKVRNHFRRAARDIPLDLLPNLETFRITHSPQSSGWKSTTVTSSPSTI</sequence>
<name>A0A9P8AQX8_9AGAR</name>
<organism evidence="1 2">
    <name type="scientific">Guyanagaster necrorhizus</name>
    <dbReference type="NCBI Taxonomy" id="856835"/>
    <lineage>
        <taxon>Eukaryota</taxon>
        <taxon>Fungi</taxon>
        <taxon>Dikarya</taxon>
        <taxon>Basidiomycota</taxon>
        <taxon>Agaricomycotina</taxon>
        <taxon>Agaricomycetes</taxon>
        <taxon>Agaricomycetidae</taxon>
        <taxon>Agaricales</taxon>
        <taxon>Marasmiineae</taxon>
        <taxon>Physalacriaceae</taxon>
        <taxon>Guyanagaster</taxon>
    </lineage>
</organism>
<accession>A0A9P8AQX8</accession>
<dbReference type="RefSeq" id="XP_043036802.1">
    <property type="nucleotide sequence ID" value="XM_043186894.1"/>
</dbReference>
<dbReference type="Proteomes" id="UP000812287">
    <property type="component" value="Unassembled WGS sequence"/>
</dbReference>